<comment type="similarity">
    <text evidence="1">Belongs to the NAD(P)-dependent epimerase/dehydratase family.</text>
</comment>
<dbReference type="InterPro" id="IPR001509">
    <property type="entry name" value="Epimerase_deHydtase"/>
</dbReference>
<dbReference type="Pfam" id="PF01370">
    <property type="entry name" value="Epimerase"/>
    <property type="match status" value="1"/>
</dbReference>
<dbReference type="EMBL" id="LR796270">
    <property type="protein sequence ID" value="CAB4133352.1"/>
    <property type="molecule type" value="Genomic_DNA"/>
</dbReference>
<dbReference type="Gene3D" id="3.40.50.720">
    <property type="entry name" value="NAD(P)-binding Rossmann-like Domain"/>
    <property type="match status" value="1"/>
</dbReference>
<evidence type="ECO:0000313" key="3">
    <source>
        <dbReference type="EMBL" id="CAB4133352.1"/>
    </source>
</evidence>
<sequence>MEQLINVFGGNGFVGSRYCELTEKKYALPQVVLPPPKHYSNLIKNDRDDYTVKPGTTDIVYFISTISNYNVHTDPFVDIDTNLITLMKVLESWKLSNPEATFNFISSWFVYGDVELPAKEYANCDPKGFYSITKRAAEQLLISYCETFDLKYRIIRLANVLGKSDKKVSKQKNALQWMINEIVQGNDINLYDGGQVYRDYIHVDDVVQSINLIIQNGDVDEIYNVGNGDEIYIGDVLNYVKYKTNSTSNLNNIEAAAFHKIVQSKNMVLDISRIQQLGYKPQFTMEQIIDSLI</sequence>
<evidence type="ECO:0000256" key="1">
    <source>
        <dbReference type="ARBA" id="ARBA00007637"/>
    </source>
</evidence>
<reference evidence="3" key="1">
    <citation type="submission" date="2020-04" db="EMBL/GenBank/DDBJ databases">
        <authorList>
            <person name="Chiriac C."/>
            <person name="Salcher M."/>
            <person name="Ghai R."/>
            <person name="Kavagutti S V."/>
        </authorList>
    </citation>
    <scope>NUCLEOTIDE SEQUENCE</scope>
</reference>
<gene>
    <name evidence="3" type="ORF">UFOVP250_138</name>
</gene>
<dbReference type="CDD" id="cd08946">
    <property type="entry name" value="SDR_e"/>
    <property type="match status" value="1"/>
</dbReference>
<dbReference type="Gene3D" id="3.90.25.10">
    <property type="entry name" value="UDP-galactose 4-epimerase, domain 1"/>
    <property type="match status" value="1"/>
</dbReference>
<proteinExistence type="inferred from homology"/>
<evidence type="ECO:0000259" key="2">
    <source>
        <dbReference type="Pfam" id="PF01370"/>
    </source>
</evidence>
<dbReference type="InterPro" id="IPR036291">
    <property type="entry name" value="NAD(P)-bd_dom_sf"/>
</dbReference>
<organism evidence="3">
    <name type="scientific">uncultured Caudovirales phage</name>
    <dbReference type="NCBI Taxonomy" id="2100421"/>
    <lineage>
        <taxon>Viruses</taxon>
        <taxon>Duplodnaviria</taxon>
        <taxon>Heunggongvirae</taxon>
        <taxon>Uroviricota</taxon>
        <taxon>Caudoviricetes</taxon>
        <taxon>Peduoviridae</taxon>
        <taxon>Maltschvirus</taxon>
        <taxon>Maltschvirus maltsch</taxon>
    </lineage>
</organism>
<dbReference type="SUPFAM" id="SSF51735">
    <property type="entry name" value="NAD(P)-binding Rossmann-fold domains"/>
    <property type="match status" value="1"/>
</dbReference>
<name>A0A6J5LIG7_9CAUD</name>
<feature type="domain" description="NAD-dependent epimerase/dehydratase" evidence="2">
    <location>
        <begin position="6"/>
        <end position="226"/>
    </location>
</feature>
<protein>
    <submittedName>
        <fullName evidence="3">WcaG Nucleoside-diphosphate-sugar epimerases</fullName>
    </submittedName>
</protein>
<dbReference type="PANTHER" id="PTHR43000">
    <property type="entry name" value="DTDP-D-GLUCOSE 4,6-DEHYDRATASE-RELATED"/>
    <property type="match status" value="1"/>
</dbReference>
<accession>A0A6J5LIG7</accession>